<evidence type="ECO:0000313" key="1">
    <source>
        <dbReference type="EMBL" id="NEZ56159.1"/>
    </source>
</evidence>
<dbReference type="GO" id="GO:0009737">
    <property type="term" value="P:response to abscisic acid"/>
    <property type="evidence" value="ECO:0007669"/>
    <property type="project" value="InterPro"/>
</dbReference>
<dbReference type="EMBL" id="QXHD01000004">
    <property type="protein sequence ID" value="NEZ56159.1"/>
    <property type="molecule type" value="Genomic_DNA"/>
</dbReference>
<evidence type="ECO:0008006" key="3">
    <source>
        <dbReference type="Google" id="ProtNLM"/>
    </source>
</evidence>
<dbReference type="Proteomes" id="UP000481033">
    <property type="component" value="Unassembled WGS sequence"/>
</dbReference>
<dbReference type="AlphaFoldDB" id="A0A6M0RJ16"/>
<gene>
    <name evidence="1" type="ORF">DXZ20_10825</name>
</gene>
<dbReference type="PANTHER" id="PTHR46701:SF7">
    <property type="entry name" value="GLYCOSYLTRANSFERASE-LIKE KOBITO 1"/>
    <property type="match status" value="1"/>
</dbReference>
<keyword evidence="2" id="KW-1185">Reference proteome</keyword>
<sequence length="312" mass="36493">MKNDPKVAIISTVKGTLEELILFINYHLNIGIDKIILFFDDPNDNCIDHIHSTYKNVHAVTCTDEYWLKRSSHRPELHTERQVINANEGITIAKELGCKWIIHIDRDELIYSSKNFKSVLDNSESDVIRLSIREAIPEIENYKNIFEPRIFKVPNPSPRKVKVAKVFGCKSVFYGDNYFKGHTRSKVAIKITSKIQKIAIHQPLEYDKKNTRFIDTKEIKLLHFDSIGFHDWYQKFSNKPENFSKKPNVKRGAHRKLLIQEFMDAQSKGIQHLHSLYKESYMISQNKIFILSLLKMAEKISINQKLFETPFI</sequence>
<dbReference type="Pfam" id="PF13704">
    <property type="entry name" value="Glyco_tranf_2_4"/>
    <property type="match status" value="1"/>
</dbReference>
<dbReference type="RefSeq" id="WP_163698118.1">
    <property type="nucleotide sequence ID" value="NZ_QXHD01000004.1"/>
</dbReference>
<dbReference type="InterPro" id="IPR044224">
    <property type="entry name" value="KOBITO1-like"/>
</dbReference>
<protein>
    <recommendedName>
        <fullName evidence="3">Glycosyltransferase family 2 protein</fullName>
    </recommendedName>
</protein>
<accession>A0A6M0RJ16</accession>
<dbReference type="GO" id="GO:0030244">
    <property type="term" value="P:cellulose biosynthetic process"/>
    <property type="evidence" value="ECO:0007669"/>
    <property type="project" value="InterPro"/>
</dbReference>
<name>A0A6M0RJ16_9CYAN</name>
<evidence type="ECO:0000313" key="2">
    <source>
        <dbReference type="Proteomes" id="UP000481033"/>
    </source>
</evidence>
<proteinExistence type="predicted"/>
<dbReference type="PANTHER" id="PTHR46701">
    <property type="entry name" value="GLYCOSYLTRANSFERASE-LIKE KOBITO 1"/>
    <property type="match status" value="1"/>
</dbReference>
<organism evidence="1 2">
    <name type="scientific">Adonisia turfae CCMR0081</name>
    <dbReference type="NCBI Taxonomy" id="2292702"/>
    <lineage>
        <taxon>Bacteria</taxon>
        <taxon>Bacillati</taxon>
        <taxon>Cyanobacteriota</taxon>
        <taxon>Adonisia</taxon>
        <taxon>Adonisia turfae</taxon>
    </lineage>
</organism>
<reference evidence="1 2" key="1">
    <citation type="journal article" date="2020" name="Microb. Ecol.">
        <title>Ecogenomics of the Marine Benthic Filamentous Cyanobacterium Adonisia.</title>
        <authorList>
            <person name="Walter J.M."/>
            <person name="Coutinho F.H."/>
            <person name="Leomil L."/>
            <person name="Hargreaves P.I."/>
            <person name="Campeao M.E."/>
            <person name="Vieira V.V."/>
            <person name="Silva B.S."/>
            <person name="Fistarol G.O."/>
            <person name="Salomon P.S."/>
            <person name="Sawabe T."/>
            <person name="Mino S."/>
            <person name="Hosokawa M."/>
            <person name="Miyashita H."/>
            <person name="Maruyama F."/>
            <person name="van Verk M.C."/>
            <person name="Dutilh B.E."/>
            <person name="Thompson C.C."/>
            <person name="Thompson F.L."/>
        </authorList>
    </citation>
    <scope>NUCLEOTIDE SEQUENCE [LARGE SCALE GENOMIC DNA]</scope>
    <source>
        <strain evidence="1 2">CCMR0081</strain>
    </source>
</reference>
<comment type="caution">
    <text evidence="1">The sequence shown here is derived from an EMBL/GenBank/DDBJ whole genome shotgun (WGS) entry which is preliminary data.</text>
</comment>